<dbReference type="AlphaFoldDB" id="A0A1Y1IK68"/>
<dbReference type="EMBL" id="DF237432">
    <property type="protein sequence ID" value="GAQ89057.1"/>
    <property type="molecule type" value="Genomic_DNA"/>
</dbReference>
<name>A0A1Y1IK68_KLENI</name>
<sequence>MQSVATCSALSAPVTSFAACIESRMCFSGNPTVFACPSLSAGRRQRSRVVVPMAKKEEAPRLYQGYNPKKSVFPAEACDEQGGEACEAEFGEESTRETRLSSKMRRATTWAASFAKQRSKCGKFCQLEYKNAT</sequence>
<dbReference type="GO" id="GO:0009507">
    <property type="term" value="C:chloroplast"/>
    <property type="evidence" value="ECO:0007669"/>
    <property type="project" value="InterPro"/>
</dbReference>
<evidence type="ECO:0000313" key="2">
    <source>
        <dbReference type="Proteomes" id="UP000054558"/>
    </source>
</evidence>
<dbReference type="Pfam" id="PF07207">
    <property type="entry name" value="Lir1"/>
    <property type="match status" value="1"/>
</dbReference>
<organism evidence="1 2">
    <name type="scientific">Klebsormidium nitens</name>
    <name type="common">Green alga</name>
    <name type="synonym">Ulothrix nitens</name>
    <dbReference type="NCBI Taxonomy" id="105231"/>
    <lineage>
        <taxon>Eukaryota</taxon>
        <taxon>Viridiplantae</taxon>
        <taxon>Streptophyta</taxon>
        <taxon>Klebsormidiophyceae</taxon>
        <taxon>Klebsormidiales</taxon>
        <taxon>Klebsormidiaceae</taxon>
        <taxon>Klebsormidium</taxon>
    </lineage>
</organism>
<gene>
    <name evidence="1" type="ORF">KFL_004830080</name>
</gene>
<keyword evidence="2" id="KW-1185">Reference proteome</keyword>
<reference evidence="1 2" key="1">
    <citation type="journal article" date="2014" name="Nat. Commun.">
        <title>Klebsormidium flaccidum genome reveals primary factors for plant terrestrial adaptation.</title>
        <authorList>
            <person name="Hori K."/>
            <person name="Maruyama F."/>
            <person name="Fujisawa T."/>
            <person name="Togashi T."/>
            <person name="Yamamoto N."/>
            <person name="Seo M."/>
            <person name="Sato S."/>
            <person name="Yamada T."/>
            <person name="Mori H."/>
            <person name="Tajima N."/>
            <person name="Moriyama T."/>
            <person name="Ikeuchi M."/>
            <person name="Watanabe M."/>
            <person name="Wada H."/>
            <person name="Kobayashi K."/>
            <person name="Saito M."/>
            <person name="Masuda T."/>
            <person name="Sasaki-Sekimoto Y."/>
            <person name="Mashiguchi K."/>
            <person name="Awai K."/>
            <person name="Shimojima M."/>
            <person name="Masuda S."/>
            <person name="Iwai M."/>
            <person name="Nobusawa T."/>
            <person name="Narise T."/>
            <person name="Kondo S."/>
            <person name="Saito H."/>
            <person name="Sato R."/>
            <person name="Murakawa M."/>
            <person name="Ihara Y."/>
            <person name="Oshima-Yamada Y."/>
            <person name="Ohtaka K."/>
            <person name="Satoh M."/>
            <person name="Sonobe K."/>
            <person name="Ishii M."/>
            <person name="Ohtani R."/>
            <person name="Kanamori-Sato M."/>
            <person name="Honoki R."/>
            <person name="Miyazaki D."/>
            <person name="Mochizuki H."/>
            <person name="Umetsu J."/>
            <person name="Higashi K."/>
            <person name="Shibata D."/>
            <person name="Kamiya Y."/>
            <person name="Sato N."/>
            <person name="Nakamura Y."/>
            <person name="Tabata S."/>
            <person name="Ida S."/>
            <person name="Kurokawa K."/>
            <person name="Ohta H."/>
        </authorList>
    </citation>
    <scope>NUCLEOTIDE SEQUENCE [LARGE SCALE GENOMIC DNA]</scope>
    <source>
        <strain evidence="1 2">NIES-2285</strain>
    </source>
</reference>
<proteinExistence type="predicted"/>
<dbReference type="InterPro" id="IPR009856">
    <property type="entry name" value="Lir1"/>
</dbReference>
<protein>
    <submittedName>
        <fullName evidence="1">CCR protein</fullName>
    </submittedName>
</protein>
<evidence type="ECO:0000313" key="1">
    <source>
        <dbReference type="EMBL" id="GAQ89057.1"/>
    </source>
</evidence>
<dbReference type="Proteomes" id="UP000054558">
    <property type="component" value="Unassembled WGS sequence"/>
</dbReference>
<accession>A0A1Y1IK68</accession>